<dbReference type="STRING" id="363253.LI0424"/>
<sequence>MIKQKIQSSFDVASDTYDTVAHIQKESAYILVKNLHNTISTFYPKTILDLGTGTGYIPEILLSYYPYASFMLNDIAPKMINKVQQKFNKTSNISFYIGDMESIQIKPYDLIISNFAFQWIEKLETMLKKLYNNSKVLAFSCLLDGTFKEWKQILQSYNIPSPLKQYPQQPVLYKCISALGSTTHYLETKCFQLPFTGARSFVNYLKHLGAAVSNKPLPTQKVKNLITNYNESFHVTYNVFFGIMERK</sequence>
<evidence type="ECO:0000256" key="2">
    <source>
        <dbReference type="ARBA" id="ARBA00022679"/>
    </source>
</evidence>
<dbReference type="InterPro" id="IPR029063">
    <property type="entry name" value="SAM-dependent_MTases_sf"/>
</dbReference>
<gene>
    <name evidence="4" type="primary">bioC</name>
    <name evidence="4" type="ordered locus">LI0424</name>
</gene>
<evidence type="ECO:0000313" key="5">
    <source>
        <dbReference type="Proteomes" id="UP000002430"/>
    </source>
</evidence>
<dbReference type="InterPro" id="IPR041698">
    <property type="entry name" value="Methyltransf_25"/>
</dbReference>
<dbReference type="RefSeq" id="WP_011526508.1">
    <property type="nucleotide sequence ID" value="NC_008011.1"/>
</dbReference>
<protein>
    <submittedName>
        <fullName evidence="4">Ubie_methyltran, ubiE/COQ5 methyltransferase family</fullName>
    </submittedName>
</protein>
<dbReference type="PANTHER" id="PTHR43861">
    <property type="entry name" value="TRANS-ACONITATE 2-METHYLTRANSFERASE-RELATED"/>
    <property type="match status" value="1"/>
</dbReference>
<keyword evidence="5" id="KW-1185">Reference proteome</keyword>
<proteinExistence type="predicted"/>
<feature type="domain" description="Methyltransferase" evidence="3">
    <location>
        <begin position="47"/>
        <end position="132"/>
    </location>
</feature>
<dbReference type="Proteomes" id="UP000002430">
    <property type="component" value="Chromosome"/>
</dbReference>
<dbReference type="Pfam" id="PF13649">
    <property type="entry name" value="Methyltransf_25"/>
    <property type="match status" value="1"/>
</dbReference>
<dbReference type="KEGG" id="lip:LI0424"/>
<reference evidence="4 5" key="1">
    <citation type="submission" date="2005-11" db="EMBL/GenBank/DDBJ databases">
        <title>The complete genome sequence of Lawsonia intracellularis: the causative agent of proliferative enteropathy.</title>
        <authorList>
            <person name="Kaur K."/>
            <person name="Zhang Q."/>
            <person name="Beckler D."/>
            <person name="Munir S."/>
            <person name="Li L."/>
            <person name="Kinsley K."/>
            <person name="Herron L."/>
            <person name="Peterson A."/>
            <person name="May B."/>
            <person name="Singh S."/>
            <person name="Gebhart C."/>
            <person name="Kapur V."/>
        </authorList>
    </citation>
    <scope>NUCLEOTIDE SEQUENCE [LARGE SCALE GENOMIC DNA]</scope>
    <source>
        <strain evidence="4 5">PHE/MN1-00</strain>
    </source>
</reference>
<dbReference type="CDD" id="cd02440">
    <property type="entry name" value="AdoMet_MTases"/>
    <property type="match status" value="1"/>
</dbReference>
<evidence type="ECO:0000313" key="4">
    <source>
        <dbReference type="EMBL" id="CAJ54478.1"/>
    </source>
</evidence>
<name>Q1MR98_LAWIP</name>
<dbReference type="AlphaFoldDB" id="Q1MR98"/>
<dbReference type="HOGENOM" id="CLU_046586_2_3_7"/>
<dbReference type="PANTHER" id="PTHR43861:SF1">
    <property type="entry name" value="TRANS-ACONITATE 2-METHYLTRANSFERASE"/>
    <property type="match status" value="1"/>
</dbReference>
<dbReference type="SUPFAM" id="SSF53335">
    <property type="entry name" value="S-adenosyl-L-methionine-dependent methyltransferases"/>
    <property type="match status" value="1"/>
</dbReference>
<accession>Q1MR98</accession>
<keyword evidence="1 4" id="KW-0489">Methyltransferase</keyword>
<keyword evidence="2" id="KW-0808">Transferase</keyword>
<dbReference type="Gene3D" id="3.40.50.150">
    <property type="entry name" value="Vaccinia Virus protein VP39"/>
    <property type="match status" value="1"/>
</dbReference>
<dbReference type="eggNOG" id="COG4106">
    <property type="taxonomic scope" value="Bacteria"/>
</dbReference>
<dbReference type="OrthoDB" id="9786194at2"/>
<organism evidence="4 5">
    <name type="scientific">Lawsonia intracellularis (strain PHE/MN1-00)</name>
    <dbReference type="NCBI Taxonomy" id="363253"/>
    <lineage>
        <taxon>Bacteria</taxon>
        <taxon>Pseudomonadati</taxon>
        <taxon>Thermodesulfobacteriota</taxon>
        <taxon>Desulfovibrionia</taxon>
        <taxon>Desulfovibrionales</taxon>
        <taxon>Desulfovibrionaceae</taxon>
        <taxon>Lawsonia</taxon>
    </lineage>
</organism>
<evidence type="ECO:0000256" key="1">
    <source>
        <dbReference type="ARBA" id="ARBA00022603"/>
    </source>
</evidence>
<dbReference type="GO" id="GO:0008168">
    <property type="term" value="F:methyltransferase activity"/>
    <property type="evidence" value="ECO:0007669"/>
    <property type="project" value="UniProtKB-KW"/>
</dbReference>
<dbReference type="GO" id="GO:0032259">
    <property type="term" value="P:methylation"/>
    <property type="evidence" value="ECO:0007669"/>
    <property type="project" value="UniProtKB-KW"/>
</dbReference>
<evidence type="ECO:0000259" key="3">
    <source>
        <dbReference type="Pfam" id="PF13649"/>
    </source>
</evidence>
<dbReference type="EMBL" id="AM180252">
    <property type="protein sequence ID" value="CAJ54478.1"/>
    <property type="molecule type" value="Genomic_DNA"/>
</dbReference>